<sequence length="74" mass="8063">MPPALKPLLQDSWLCHKGTSILASLHQKPKPALLSSTPFILGKWIKIEDDADVGRKDDTIIAISAIIVRPTSGF</sequence>
<accession>A0A822YZB4</accession>
<proteinExistence type="predicted"/>
<comment type="caution">
    <text evidence="1">The sequence shown here is derived from an EMBL/GenBank/DDBJ whole genome shotgun (WGS) entry which is preliminary data.</text>
</comment>
<dbReference type="EMBL" id="DUZY01000004">
    <property type="protein sequence ID" value="DAD38042.1"/>
    <property type="molecule type" value="Genomic_DNA"/>
</dbReference>
<name>A0A822YZB4_NELNU</name>
<protein>
    <submittedName>
        <fullName evidence="1">Uncharacterized protein</fullName>
    </submittedName>
</protein>
<evidence type="ECO:0000313" key="2">
    <source>
        <dbReference type="Proteomes" id="UP000607653"/>
    </source>
</evidence>
<gene>
    <name evidence="1" type="ORF">HUJ06_008683</name>
</gene>
<keyword evidence="2" id="KW-1185">Reference proteome</keyword>
<dbReference type="AlphaFoldDB" id="A0A822YZB4"/>
<dbReference type="Proteomes" id="UP000607653">
    <property type="component" value="Unassembled WGS sequence"/>
</dbReference>
<reference evidence="1 2" key="1">
    <citation type="journal article" date="2020" name="Mol. Biol. Evol.">
        <title>Distinct Expression and Methylation Patterns for Genes with Different Fates following a Single Whole-Genome Duplication in Flowering Plants.</title>
        <authorList>
            <person name="Shi T."/>
            <person name="Rahmani R.S."/>
            <person name="Gugger P.F."/>
            <person name="Wang M."/>
            <person name="Li H."/>
            <person name="Zhang Y."/>
            <person name="Li Z."/>
            <person name="Wang Q."/>
            <person name="Van de Peer Y."/>
            <person name="Marchal K."/>
            <person name="Chen J."/>
        </authorList>
    </citation>
    <scope>NUCLEOTIDE SEQUENCE [LARGE SCALE GENOMIC DNA]</scope>
    <source>
        <tissue evidence="1">Leaf</tissue>
    </source>
</reference>
<organism evidence="1 2">
    <name type="scientific">Nelumbo nucifera</name>
    <name type="common">Sacred lotus</name>
    <dbReference type="NCBI Taxonomy" id="4432"/>
    <lineage>
        <taxon>Eukaryota</taxon>
        <taxon>Viridiplantae</taxon>
        <taxon>Streptophyta</taxon>
        <taxon>Embryophyta</taxon>
        <taxon>Tracheophyta</taxon>
        <taxon>Spermatophyta</taxon>
        <taxon>Magnoliopsida</taxon>
        <taxon>Proteales</taxon>
        <taxon>Nelumbonaceae</taxon>
        <taxon>Nelumbo</taxon>
    </lineage>
</organism>
<evidence type="ECO:0000313" key="1">
    <source>
        <dbReference type="EMBL" id="DAD38042.1"/>
    </source>
</evidence>